<protein>
    <submittedName>
        <fullName evidence="1">Phage virion morphogenesis protein</fullName>
    </submittedName>
</protein>
<dbReference type="AlphaFoldDB" id="A0A6I0DSF8"/>
<dbReference type="Proteomes" id="UP000441102">
    <property type="component" value="Unassembled WGS sequence"/>
</dbReference>
<accession>A0A6I0DSF8</accession>
<dbReference type="Pfam" id="PF05069">
    <property type="entry name" value="Phage_tail_S"/>
    <property type="match status" value="1"/>
</dbReference>
<organism evidence="1 2">
    <name type="scientific">Brucella anthropi</name>
    <name type="common">Ochrobactrum anthropi</name>
    <dbReference type="NCBI Taxonomy" id="529"/>
    <lineage>
        <taxon>Bacteria</taxon>
        <taxon>Pseudomonadati</taxon>
        <taxon>Pseudomonadota</taxon>
        <taxon>Alphaproteobacteria</taxon>
        <taxon>Hyphomicrobiales</taxon>
        <taxon>Brucellaceae</taxon>
        <taxon>Brucella/Ochrobactrum group</taxon>
        <taxon>Brucella</taxon>
    </lineage>
</organism>
<proteinExistence type="predicted"/>
<sequence length="191" mass="21438">MPGISIKHSITINDADMLAKLAQLVDRMDNPVGFYQNVGEHMLNSLRDNFEKERAPDGTPWKPLKPATVKARERKRLTPITILRARGRLAGSFNLRATIEGASLGSPVEYAAIHFLGGTIKKAARQHTIYQHYDEKSDTLDQKFRKKNRSNFARDVTIGAHEITIPARPYAGVSKDDEKIIFGIADDWLRG</sequence>
<evidence type="ECO:0000313" key="2">
    <source>
        <dbReference type="Proteomes" id="UP000441102"/>
    </source>
</evidence>
<dbReference type="RefSeq" id="WP_151576328.1">
    <property type="nucleotide sequence ID" value="NZ_WBWX01000001.1"/>
</dbReference>
<reference evidence="1 2" key="1">
    <citation type="submission" date="2019-09" db="EMBL/GenBank/DDBJ databases">
        <title>Taxonomic organization of the family Brucellaceae based on a phylogenomic approach.</title>
        <authorList>
            <person name="Leclercq S."/>
            <person name="Cloeckaert A."/>
            <person name="Zygmunt M.S."/>
        </authorList>
    </citation>
    <scope>NUCLEOTIDE SEQUENCE [LARGE SCALE GENOMIC DNA]</scope>
    <source>
        <strain evidence="1 2">CCUG 34461</strain>
    </source>
</reference>
<dbReference type="NCBIfam" id="TIGR01635">
    <property type="entry name" value="tail_comp_S"/>
    <property type="match status" value="1"/>
</dbReference>
<name>A0A6I0DSF8_BRUAN</name>
<evidence type="ECO:0000313" key="1">
    <source>
        <dbReference type="EMBL" id="KAB2803292.1"/>
    </source>
</evidence>
<comment type="caution">
    <text evidence="1">The sequence shown here is derived from an EMBL/GenBank/DDBJ whole genome shotgun (WGS) entry which is preliminary data.</text>
</comment>
<dbReference type="EMBL" id="WBWX01000001">
    <property type="protein sequence ID" value="KAB2803292.1"/>
    <property type="molecule type" value="Genomic_DNA"/>
</dbReference>
<gene>
    <name evidence="1" type="ORF">F9L06_03805</name>
</gene>
<dbReference type="InterPro" id="IPR006522">
    <property type="entry name" value="Phage_virion_morphogenesis"/>
</dbReference>